<dbReference type="RefSeq" id="WP_090861137.1">
    <property type="nucleotide sequence ID" value="NZ_LT629759.1"/>
</dbReference>
<evidence type="ECO:0008006" key="3">
    <source>
        <dbReference type="Google" id="ProtNLM"/>
    </source>
</evidence>
<organism evidence="1 2">
    <name type="scientific">Parafannyhessea umbonata</name>
    <dbReference type="NCBI Taxonomy" id="604330"/>
    <lineage>
        <taxon>Bacteria</taxon>
        <taxon>Bacillati</taxon>
        <taxon>Actinomycetota</taxon>
        <taxon>Coriobacteriia</taxon>
        <taxon>Coriobacteriales</taxon>
        <taxon>Atopobiaceae</taxon>
        <taxon>Parafannyhessea</taxon>
    </lineage>
</organism>
<reference evidence="2" key="1">
    <citation type="submission" date="2016-10" db="EMBL/GenBank/DDBJ databases">
        <authorList>
            <person name="Varghese N."/>
            <person name="Submissions S."/>
        </authorList>
    </citation>
    <scope>NUCLEOTIDE SEQUENCE [LARGE SCALE GENOMIC DNA]</scope>
    <source>
        <strain evidence="2">DSM 22620</strain>
    </source>
</reference>
<dbReference type="Proteomes" id="UP000199480">
    <property type="component" value="Chromosome I"/>
</dbReference>
<accession>A0A1H1KRE5</accession>
<dbReference type="EMBL" id="LT629759">
    <property type="protein sequence ID" value="SDR64873.1"/>
    <property type="molecule type" value="Genomic_DNA"/>
</dbReference>
<evidence type="ECO:0000313" key="2">
    <source>
        <dbReference type="Proteomes" id="UP000199480"/>
    </source>
</evidence>
<dbReference type="OrthoDB" id="9775482at2"/>
<dbReference type="GeneID" id="78499467"/>
<name>A0A1H1KRE5_9ACTN</name>
<sequence>MRGDIDFDRLGITDDLMFGTVFQDPNLCQGLIELLLGIQVEKIEFVERQGLLDAGPLSRAGIVDLLVRDGAGNEYDVEMQNVATPGIARRARRYLTLVDANMLDRGQRFEDAGDAIVIFICANDPFGRGWKRYDFMRTCAQDGQPMDDGTSIVFVNAAGTRGDYGDEFDAFLRYLSNDTVIESDYVRSVDDAVRGVRDNPQWRRYRMLWSEKYRDEIADAMDEGRASGLAEGEAIGARRRDEQLARLARALEGAGRAGELADALGDEARLGALLREFDVK</sequence>
<protein>
    <recommendedName>
        <fullName evidence="3">Rpn family recombination-promoting nuclease/putative transposase</fullName>
    </recommendedName>
</protein>
<dbReference type="AlphaFoldDB" id="A0A1H1KRE5"/>
<proteinExistence type="predicted"/>
<gene>
    <name evidence="1" type="ORF">SAMN04489857_0085</name>
</gene>
<evidence type="ECO:0000313" key="1">
    <source>
        <dbReference type="EMBL" id="SDR64873.1"/>
    </source>
</evidence>